<dbReference type="PROSITE" id="PS50915">
    <property type="entry name" value="CRYSTALLIN_BETA_GAMMA"/>
    <property type="match status" value="4"/>
</dbReference>
<gene>
    <name evidence="6" type="ORF">N325_10208</name>
</gene>
<accession>A0A091JXY3</accession>
<dbReference type="PANTHER" id="PTHR11818:SF6">
    <property type="entry name" value="GAMMA-CRYSTALLIN S"/>
    <property type="match status" value="1"/>
</dbReference>
<dbReference type="Proteomes" id="UP000053615">
    <property type="component" value="Unassembled WGS sequence"/>
</dbReference>
<protein>
    <submittedName>
        <fullName evidence="6">Beta-crystallin S</fullName>
    </submittedName>
</protein>
<evidence type="ECO:0000313" key="7">
    <source>
        <dbReference type="Proteomes" id="UP000053615"/>
    </source>
</evidence>
<keyword evidence="3" id="KW-0273">Eye lens protein</keyword>
<feature type="domain" description="Beta/gamma crystallin 'Greek key'" evidence="5">
    <location>
        <begin position="129"/>
        <end position="149"/>
    </location>
</feature>
<dbReference type="Gene3D" id="2.60.20.10">
    <property type="entry name" value="Crystallins"/>
    <property type="match status" value="2"/>
</dbReference>
<dbReference type="PRINTS" id="PR01367">
    <property type="entry name" value="BGCRYSTALLIN"/>
</dbReference>
<evidence type="ECO:0000259" key="5">
    <source>
        <dbReference type="PROSITE" id="PS50915"/>
    </source>
</evidence>
<evidence type="ECO:0000256" key="3">
    <source>
        <dbReference type="ARBA" id="ARBA00022613"/>
    </source>
</evidence>
<comment type="function">
    <text evidence="1">Crystallins are the dominant structural components of the vertebrate eye lens.</text>
</comment>
<dbReference type="GO" id="GO:0005212">
    <property type="term" value="F:structural constituent of eye lens"/>
    <property type="evidence" value="ECO:0007669"/>
    <property type="project" value="UniProtKB-KW"/>
</dbReference>
<reference evidence="6 7" key="1">
    <citation type="submission" date="2014-04" db="EMBL/GenBank/DDBJ databases">
        <title>Genome evolution of avian class.</title>
        <authorList>
            <person name="Zhang G."/>
            <person name="Li C."/>
        </authorList>
    </citation>
    <scope>NUCLEOTIDE SEQUENCE [LARGE SCALE GENOMIC DNA]</scope>
    <source>
        <strain evidence="6">BGI_N325</strain>
    </source>
</reference>
<dbReference type="GO" id="GO:0007601">
    <property type="term" value="P:visual perception"/>
    <property type="evidence" value="ECO:0007669"/>
    <property type="project" value="TreeGrafter"/>
</dbReference>
<dbReference type="InterPro" id="IPR011024">
    <property type="entry name" value="G_crystallin-like"/>
</dbReference>
<dbReference type="PANTHER" id="PTHR11818">
    <property type="entry name" value="BETA/GAMMA CRYSTALLIN"/>
    <property type="match status" value="1"/>
</dbReference>
<dbReference type="GO" id="GO:0002088">
    <property type="term" value="P:lens development in camera-type eye"/>
    <property type="evidence" value="ECO:0007669"/>
    <property type="project" value="TreeGrafter"/>
</dbReference>
<name>A0A091JXY3_COLST</name>
<evidence type="ECO:0000313" key="6">
    <source>
        <dbReference type="EMBL" id="KFP29565.1"/>
    </source>
</evidence>
<feature type="domain" description="Beta/gamma crystallin 'Greek key'" evidence="5">
    <location>
        <begin position="1"/>
        <end position="38"/>
    </location>
</feature>
<dbReference type="AlphaFoldDB" id="A0A091JXY3"/>
<keyword evidence="7" id="KW-1185">Reference proteome</keyword>
<dbReference type="InterPro" id="IPR001064">
    <property type="entry name" value="Beta/gamma_crystallin"/>
</dbReference>
<feature type="domain" description="Beta/gamma crystallin 'Greek key'" evidence="5">
    <location>
        <begin position="39"/>
        <end position="81"/>
    </location>
</feature>
<organism evidence="6 7">
    <name type="scientific">Colius striatus</name>
    <name type="common">Speckled mousebird</name>
    <dbReference type="NCBI Taxonomy" id="57412"/>
    <lineage>
        <taxon>Eukaryota</taxon>
        <taxon>Metazoa</taxon>
        <taxon>Chordata</taxon>
        <taxon>Craniata</taxon>
        <taxon>Vertebrata</taxon>
        <taxon>Euteleostomi</taxon>
        <taxon>Archelosauria</taxon>
        <taxon>Archosauria</taxon>
        <taxon>Dinosauria</taxon>
        <taxon>Saurischia</taxon>
        <taxon>Theropoda</taxon>
        <taxon>Coelurosauria</taxon>
        <taxon>Aves</taxon>
        <taxon>Neognathae</taxon>
        <taxon>Neoaves</taxon>
        <taxon>Telluraves</taxon>
        <taxon>Coraciimorphae</taxon>
        <taxon>Coliiformes</taxon>
        <taxon>Coliidae</taxon>
        <taxon>Colius</taxon>
    </lineage>
</organism>
<feature type="domain" description="Beta/gamma crystallin 'Greek key'" evidence="5">
    <location>
        <begin position="88"/>
        <end position="128"/>
    </location>
</feature>
<evidence type="ECO:0000256" key="2">
    <source>
        <dbReference type="ARBA" id="ARBA00009646"/>
    </source>
</evidence>
<sequence>QVTFYEDRDFLGRCYECDSDCPDFHSSLSRCNSIRVHGGTWVAYERPNFSGNMYVLSPGDYPDYQHWMGLNDRLGSCRAVHIPSGGRGHIQLFEKGDFGGQMFEATEDCPSVMEEWHLREIHSCRVLEGVWVFYEHPNYRGRQYLLPKG</sequence>
<feature type="non-terminal residue" evidence="6">
    <location>
        <position position="149"/>
    </location>
</feature>
<dbReference type="FunFam" id="2.60.20.10:FF:000001">
    <property type="entry name" value="Crystallin gamma S"/>
    <property type="match status" value="1"/>
</dbReference>
<feature type="non-terminal residue" evidence="6">
    <location>
        <position position="1"/>
    </location>
</feature>
<dbReference type="Pfam" id="PF00030">
    <property type="entry name" value="Crystall"/>
    <property type="match status" value="2"/>
</dbReference>
<dbReference type="EMBL" id="KK536508">
    <property type="protein sequence ID" value="KFP29565.1"/>
    <property type="molecule type" value="Genomic_DNA"/>
</dbReference>
<dbReference type="SUPFAM" id="SSF49695">
    <property type="entry name" value="gamma-Crystallin-like"/>
    <property type="match status" value="1"/>
</dbReference>
<dbReference type="FunFam" id="2.60.20.10:FF:000003">
    <property type="entry name" value="Crystallin gamma S"/>
    <property type="match status" value="1"/>
</dbReference>
<keyword evidence="4" id="KW-0677">Repeat</keyword>
<comment type="similarity">
    <text evidence="2">Belongs to the beta/gamma-crystallin family.</text>
</comment>
<dbReference type="InterPro" id="IPR050252">
    <property type="entry name" value="Beta/Gamma-Crystallin"/>
</dbReference>
<evidence type="ECO:0000256" key="4">
    <source>
        <dbReference type="ARBA" id="ARBA00022737"/>
    </source>
</evidence>
<dbReference type="SMART" id="SM00247">
    <property type="entry name" value="XTALbg"/>
    <property type="match status" value="2"/>
</dbReference>
<proteinExistence type="inferred from homology"/>
<evidence type="ECO:0000256" key="1">
    <source>
        <dbReference type="ARBA" id="ARBA00003689"/>
    </source>
</evidence>